<comment type="caution">
    <text evidence="1">The sequence shown here is derived from an EMBL/GenBank/DDBJ whole genome shotgun (WGS) entry which is preliminary data.</text>
</comment>
<proteinExistence type="predicted"/>
<gene>
    <name evidence="1" type="ORF">ACFQ1Z_03250</name>
</gene>
<keyword evidence="2" id="KW-1185">Reference proteome</keyword>
<name>A0ABW3F2C3_9PROT</name>
<dbReference type="EMBL" id="JBHTKB010000001">
    <property type="protein sequence ID" value="MFD0912556.1"/>
    <property type="molecule type" value="Genomic_DNA"/>
</dbReference>
<dbReference type="Proteomes" id="UP001597128">
    <property type="component" value="Unassembled WGS sequence"/>
</dbReference>
<accession>A0ABW3F2C3</accession>
<dbReference type="GO" id="GO:0016757">
    <property type="term" value="F:glycosyltransferase activity"/>
    <property type="evidence" value="ECO:0007669"/>
    <property type="project" value="UniProtKB-KW"/>
</dbReference>
<sequence>MNVQSAYTNACQAELEALKPGNVHIFADGHGMQVQHFIDSAEVSAPLLCDDSQYGDRSLGQRILAALEVTYAKVACNTNLGIILLAAPIVQASLRYPQLPLRAGLAQVLNETTLEDAALTYAGIRLVSPAGMGERNEHDISQQPQITLLEAMQLASAHDMVARQYSEGYAQLFSQALPLYKTFVQRWQRPAWALTAVYLYWLSSVPDSHIARKYGTAVALEVQQIASQHAQAFMALDNPKHYMATLLKWDQSLKQARLNPGTSADLTVITAMLAMLG</sequence>
<keyword evidence="1" id="KW-0328">Glycosyltransferase</keyword>
<reference evidence="2" key="1">
    <citation type="journal article" date="2019" name="Int. J. Syst. Evol. Microbiol.">
        <title>The Global Catalogue of Microorganisms (GCM) 10K type strain sequencing project: providing services to taxonomists for standard genome sequencing and annotation.</title>
        <authorList>
            <consortium name="The Broad Institute Genomics Platform"/>
            <consortium name="The Broad Institute Genome Sequencing Center for Infectious Disease"/>
            <person name="Wu L."/>
            <person name="Ma J."/>
        </authorList>
    </citation>
    <scope>NUCLEOTIDE SEQUENCE [LARGE SCALE GENOMIC DNA]</scope>
    <source>
        <strain evidence="2">CCUG 58412</strain>
    </source>
</reference>
<dbReference type="RefSeq" id="WP_379055599.1">
    <property type="nucleotide sequence ID" value="NZ_JBHTKB010000001.1"/>
</dbReference>
<dbReference type="PANTHER" id="PTHR42280:SF1">
    <property type="entry name" value="CITG FAMILY PROTEIN"/>
    <property type="match status" value="1"/>
</dbReference>
<dbReference type="Pfam" id="PF01874">
    <property type="entry name" value="CitG"/>
    <property type="match status" value="1"/>
</dbReference>
<dbReference type="Gene3D" id="1.10.4200.10">
    <property type="entry name" value="Triphosphoribosyl-dephospho-CoA protein"/>
    <property type="match status" value="1"/>
</dbReference>
<evidence type="ECO:0000313" key="2">
    <source>
        <dbReference type="Proteomes" id="UP001597128"/>
    </source>
</evidence>
<dbReference type="EC" id="2.4.2.52" evidence="1"/>
<dbReference type="GO" id="GO:0046917">
    <property type="term" value="F:triphosphoribosyl-dephospho-CoA synthase activity"/>
    <property type="evidence" value="ECO:0007669"/>
    <property type="project" value="UniProtKB-EC"/>
</dbReference>
<dbReference type="PANTHER" id="PTHR42280">
    <property type="entry name" value="CITG FAMILY PROTEIN"/>
    <property type="match status" value="1"/>
</dbReference>
<dbReference type="InterPro" id="IPR002736">
    <property type="entry name" value="CitG"/>
</dbReference>
<protein>
    <submittedName>
        <fullName evidence="1">Triphosphoribosyl-dephospho-CoA synthase</fullName>
        <ecNumber evidence="1">2.4.2.52</ecNumber>
    </submittedName>
</protein>
<evidence type="ECO:0000313" key="1">
    <source>
        <dbReference type="EMBL" id="MFD0912556.1"/>
    </source>
</evidence>
<keyword evidence="1" id="KW-0808">Transferase</keyword>
<organism evidence="1 2">
    <name type="scientific">Methylophilus luteus</name>
    <dbReference type="NCBI Taxonomy" id="640108"/>
    <lineage>
        <taxon>Bacteria</taxon>
        <taxon>Pseudomonadati</taxon>
        <taxon>Pseudomonadota</taxon>
        <taxon>Betaproteobacteria</taxon>
        <taxon>Nitrosomonadales</taxon>
        <taxon>Methylophilaceae</taxon>
        <taxon>Methylophilus</taxon>
    </lineage>
</organism>